<protein>
    <submittedName>
        <fullName evidence="5">3-oxoacyl-ACP synthase</fullName>
    </submittedName>
</protein>
<evidence type="ECO:0000256" key="1">
    <source>
        <dbReference type="ARBA" id="ARBA00008467"/>
    </source>
</evidence>
<proteinExistence type="inferred from homology"/>
<dbReference type="PANTHER" id="PTHR11712">
    <property type="entry name" value="POLYKETIDE SYNTHASE-RELATED"/>
    <property type="match status" value="1"/>
</dbReference>
<gene>
    <name evidence="5" type="ORF">AGRA3207_002239</name>
</gene>
<reference evidence="5" key="1">
    <citation type="submission" date="2020-07" db="EMBL/GenBank/DDBJ databases">
        <authorList>
            <person name="Tarantini F.S."/>
            <person name="Hong K.W."/>
            <person name="Chan K.G."/>
        </authorList>
    </citation>
    <scope>NUCLEOTIDE SEQUENCE</scope>
    <source>
        <strain evidence="5">32-07</strain>
    </source>
</reference>
<dbReference type="InterPro" id="IPR014030">
    <property type="entry name" value="Ketoacyl_synth_N"/>
</dbReference>
<feature type="domain" description="Ketosynthase family 3 (KS3)" evidence="4">
    <location>
        <begin position="1"/>
        <end position="376"/>
    </location>
</feature>
<dbReference type="Pfam" id="PF00109">
    <property type="entry name" value="ketoacyl-synt"/>
    <property type="match status" value="1"/>
</dbReference>
<evidence type="ECO:0000256" key="2">
    <source>
        <dbReference type="ARBA" id="ARBA00022679"/>
    </source>
</evidence>
<dbReference type="InterPro" id="IPR000794">
    <property type="entry name" value="Beta-ketoacyl_synthase"/>
</dbReference>
<dbReference type="Pfam" id="PF02801">
    <property type="entry name" value="Ketoacyl-synt_C"/>
    <property type="match status" value="1"/>
</dbReference>
<evidence type="ECO:0000256" key="3">
    <source>
        <dbReference type="RuleBase" id="RU003694"/>
    </source>
</evidence>
<sequence>MSWEVIGMGAVCSLGDTVAGIHGALCAGRSGLAPLSAFDASRYRAGSAYEVPDRASPGVDEPLRATRWLIRVVREALDDAGLPDPDPWLPVLVGTTHREMRTAELWWRREAPLAPADLHFTAALRSALGLHNVHTVASACAASLYALGMAADLIAFGETDTVVVAGTDAITESSFGGFDRIQYPPPDAIHAFDRSRRGMIMGEGAVAVVLRRAGAHTGRVHGRVRGVGMNCDASHPTAPDPAGIARAIEDAHGRASVVPADIDLVLVHGSGTPQSDLAEAVALREVFAGADPGPHVSAIKAGMGHISGGAGLLNLVVALEAIRTGTLPAVSALIDPIEEAADLRVVSGPPATGRFGTAQVHAVGMGGINAVAIVEGAARPEVAACPEGAAQDDAAVRDEGAVR</sequence>
<comment type="similarity">
    <text evidence="1 3">Belongs to the thiolase-like superfamily. Beta-ketoacyl-ACP synthases family.</text>
</comment>
<evidence type="ECO:0000313" key="6">
    <source>
        <dbReference type="Proteomes" id="UP001049518"/>
    </source>
</evidence>
<dbReference type="InterPro" id="IPR014031">
    <property type="entry name" value="Ketoacyl_synth_C"/>
</dbReference>
<organism evidence="5 6">
    <name type="scientific">Actinomadura graeca</name>
    <dbReference type="NCBI Taxonomy" id="2750812"/>
    <lineage>
        <taxon>Bacteria</taxon>
        <taxon>Bacillati</taxon>
        <taxon>Actinomycetota</taxon>
        <taxon>Actinomycetes</taxon>
        <taxon>Streptosporangiales</taxon>
        <taxon>Thermomonosporaceae</taxon>
        <taxon>Actinomadura</taxon>
    </lineage>
</organism>
<dbReference type="Gene3D" id="3.40.47.10">
    <property type="match status" value="1"/>
</dbReference>
<dbReference type="InterPro" id="IPR016039">
    <property type="entry name" value="Thiolase-like"/>
</dbReference>
<accession>A0ABX8QRT3</accession>
<dbReference type="InterPro" id="IPR020841">
    <property type="entry name" value="PKS_Beta-ketoAc_synthase_dom"/>
</dbReference>
<dbReference type="SUPFAM" id="SSF53901">
    <property type="entry name" value="Thiolase-like"/>
    <property type="match status" value="2"/>
</dbReference>
<dbReference type="Proteomes" id="UP001049518">
    <property type="component" value="Chromosome"/>
</dbReference>
<name>A0ABX8QRT3_9ACTN</name>
<dbReference type="SMART" id="SM00825">
    <property type="entry name" value="PKS_KS"/>
    <property type="match status" value="1"/>
</dbReference>
<keyword evidence="2 3" id="KW-0808">Transferase</keyword>
<dbReference type="RefSeq" id="WP_231334538.1">
    <property type="nucleotide sequence ID" value="NZ_CP059572.1"/>
</dbReference>
<evidence type="ECO:0000313" key="5">
    <source>
        <dbReference type="EMBL" id="QXJ21390.1"/>
    </source>
</evidence>
<dbReference type="PROSITE" id="PS52004">
    <property type="entry name" value="KS3_2"/>
    <property type="match status" value="1"/>
</dbReference>
<dbReference type="EMBL" id="CP059572">
    <property type="protein sequence ID" value="QXJ21390.1"/>
    <property type="molecule type" value="Genomic_DNA"/>
</dbReference>
<dbReference type="PANTHER" id="PTHR11712:SF347">
    <property type="entry name" value="BETA KETOACYL-ACYL CARRIER PROTEIN SYNTHASE"/>
    <property type="match status" value="1"/>
</dbReference>
<keyword evidence="6" id="KW-1185">Reference proteome</keyword>
<evidence type="ECO:0000259" key="4">
    <source>
        <dbReference type="PROSITE" id="PS52004"/>
    </source>
</evidence>